<organism evidence="3">
    <name type="scientific">Phallusia mammillata</name>
    <dbReference type="NCBI Taxonomy" id="59560"/>
    <lineage>
        <taxon>Eukaryota</taxon>
        <taxon>Metazoa</taxon>
        <taxon>Chordata</taxon>
        <taxon>Tunicata</taxon>
        <taxon>Ascidiacea</taxon>
        <taxon>Phlebobranchia</taxon>
        <taxon>Ascidiidae</taxon>
        <taxon>Phallusia</taxon>
    </lineage>
</organism>
<dbReference type="CDD" id="cd00167">
    <property type="entry name" value="SANT"/>
    <property type="match status" value="1"/>
</dbReference>
<dbReference type="SUPFAM" id="SSF46689">
    <property type="entry name" value="Homeodomain-like"/>
    <property type="match status" value="1"/>
</dbReference>
<dbReference type="InterPro" id="IPR009057">
    <property type="entry name" value="Homeodomain-like_sf"/>
</dbReference>
<feature type="compositionally biased region" description="Acidic residues" evidence="1">
    <location>
        <begin position="371"/>
        <end position="382"/>
    </location>
</feature>
<dbReference type="Pfam" id="PF15963">
    <property type="entry name" value="Myb_DNA-bind_7"/>
    <property type="match status" value="1"/>
</dbReference>
<dbReference type="GO" id="GO:0070898">
    <property type="term" value="P:RNA polymerase III preinitiation complex assembly"/>
    <property type="evidence" value="ECO:0007669"/>
    <property type="project" value="TreeGrafter"/>
</dbReference>
<feature type="compositionally biased region" description="Polar residues" evidence="1">
    <location>
        <begin position="84"/>
        <end position="96"/>
    </location>
</feature>
<dbReference type="PANTHER" id="PTHR22929">
    <property type="entry name" value="RNA POLYMERASE III TRANSCRIPTION INITIATION FACTOR B"/>
    <property type="match status" value="1"/>
</dbReference>
<dbReference type="PANTHER" id="PTHR22929:SF0">
    <property type="entry name" value="TRANSCRIPTION FACTOR TFIIIB COMPONENT B'' HOMOLOG"/>
    <property type="match status" value="1"/>
</dbReference>
<evidence type="ECO:0000259" key="2">
    <source>
        <dbReference type="SMART" id="SM00717"/>
    </source>
</evidence>
<feature type="compositionally biased region" description="Basic and acidic residues" evidence="1">
    <location>
        <begin position="23"/>
        <end position="43"/>
    </location>
</feature>
<dbReference type="EMBL" id="LR783303">
    <property type="protein sequence ID" value="CAB3225351.1"/>
    <property type="molecule type" value="mRNA"/>
</dbReference>
<accession>A0A6F9D8A0</accession>
<proteinExistence type="evidence at transcript level"/>
<sequence>MMRRRKNTFRPILPKSQTAAKGDATKEKEPTKGKDNDSAKEEPVQTQAQDELATKDIPSVENADLTNNDKSSETTGSVAIVSPEQVSTQPVSSKSPGQLVKEAQKESSSSITSTSDSATKKPSTKEPPKSRRRKLTAMPNTKRAAKPNLNKTVAKPSDSAPPPVFPVSAAPEVQRPQIAEETVQSVVVESKRTESTTTTDSVPKESPKNLVPSPTLTALTIPQPNVHGQTKLNLSPPTNIPHTMTVSIHRSPQPGSKLTHSHGRRPPNVVQATRVRHDSVRESAVKDKLNKQRAIDKLKVLQMREPDSEGKQWPTLDRNLISMSDLIYLNPPKTIGKELGLRAKLREVQELADKMETPIASPAPSQPEAENNPEVENEEDEPALVPQLRINEDGSVVIDEESLVVNSTPKSVETVNAAPAIYESGLASKVNTLSFRKRPAAKASRWSEKQTRKFFSALGIVGADFDLMSAMFRHRTRDELRRKYSIECRRNFAKIDDALRNQHLSKWTDEMFKPESSSEDESKPSRAKKQKKKHKAHLPPPQPVESHAELTLPVTVPENIPFDNSQSHDLLSTIIHQCEVVVDSSQACAS</sequence>
<name>A0A6F9D8A0_9ASCI</name>
<feature type="compositionally biased region" description="Polar residues" evidence="1">
    <location>
        <begin position="212"/>
        <end position="258"/>
    </location>
</feature>
<dbReference type="GO" id="GO:0000126">
    <property type="term" value="C:transcription factor TFIIIB complex"/>
    <property type="evidence" value="ECO:0007669"/>
    <property type="project" value="TreeGrafter"/>
</dbReference>
<feature type="compositionally biased region" description="Basic residues" evidence="1">
    <location>
        <begin position="525"/>
        <end position="537"/>
    </location>
</feature>
<dbReference type="AlphaFoldDB" id="A0A6F9D8A0"/>
<dbReference type="GO" id="GO:0001156">
    <property type="term" value="F:TFIIIC-class transcription factor complex binding"/>
    <property type="evidence" value="ECO:0007669"/>
    <property type="project" value="TreeGrafter"/>
</dbReference>
<feature type="domain" description="Myb-like" evidence="2">
    <location>
        <begin position="442"/>
        <end position="490"/>
    </location>
</feature>
<feature type="region of interest" description="Disordered" evidence="1">
    <location>
        <begin position="355"/>
        <end position="385"/>
    </location>
</feature>
<evidence type="ECO:0000256" key="1">
    <source>
        <dbReference type="SAM" id="MobiDB-lite"/>
    </source>
</evidence>
<reference evidence="3" key="1">
    <citation type="submission" date="2020-04" db="EMBL/GenBank/DDBJ databases">
        <authorList>
            <person name="Neveu A P."/>
        </authorList>
    </citation>
    <scope>NUCLEOTIDE SEQUENCE</scope>
    <source>
        <tissue evidence="3">Whole embryo</tissue>
    </source>
</reference>
<evidence type="ECO:0000313" key="3">
    <source>
        <dbReference type="EMBL" id="CAB3225351.1"/>
    </source>
</evidence>
<protein>
    <submittedName>
        <fullName evidence="3">Transcription factor TFIIIB component B'' homolog</fullName>
    </submittedName>
</protein>
<dbReference type="InterPro" id="IPR039467">
    <property type="entry name" value="TFIIIB_B''_Myb"/>
</dbReference>
<feature type="compositionally biased region" description="Low complexity" evidence="1">
    <location>
        <begin position="107"/>
        <end position="121"/>
    </location>
</feature>
<feature type="region of interest" description="Disordered" evidence="1">
    <location>
        <begin position="1"/>
        <end position="266"/>
    </location>
</feature>
<feature type="region of interest" description="Disordered" evidence="1">
    <location>
        <begin position="510"/>
        <end position="552"/>
    </location>
</feature>
<dbReference type="SMART" id="SM00717">
    <property type="entry name" value="SANT"/>
    <property type="match status" value="1"/>
</dbReference>
<dbReference type="InterPro" id="IPR001005">
    <property type="entry name" value="SANT/Myb"/>
</dbReference>
<gene>
    <name evidence="3" type="primary">Bdp1</name>
</gene>
<feature type="compositionally biased region" description="Polar residues" evidence="1">
    <location>
        <begin position="64"/>
        <end position="77"/>
    </location>
</feature>